<dbReference type="PROSITE" id="PS51318">
    <property type="entry name" value="TAT"/>
    <property type="match status" value="1"/>
</dbReference>
<dbReference type="Pfam" id="PF00768">
    <property type="entry name" value="Peptidase_S11"/>
    <property type="match status" value="1"/>
</dbReference>
<dbReference type="Proteomes" id="UP000664398">
    <property type="component" value="Unassembled WGS sequence"/>
</dbReference>
<reference evidence="2" key="1">
    <citation type="submission" date="2021-03" db="EMBL/GenBank/DDBJ databases">
        <title>Leucobacter chromiisoli sp. nov., isolated from chromium-containing soil of chemical plant.</title>
        <authorList>
            <person name="Xu Z."/>
        </authorList>
    </citation>
    <scope>NUCLEOTIDE SEQUENCE</scope>
    <source>
        <strain evidence="2">A2</strain>
    </source>
</reference>
<accession>A0A939LY72</accession>
<dbReference type="InterPro" id="IPR001967">
    <property type="entry name" value="Peptidase_S11_N"/>
</dbReference>
<comment type="caution">
    <text evidence="2">The sequence shown here is derived from an EMBL/GenBank/DDBJ whole genome shotgun (WGS) entry which is preliminary data.</text>
</comment>
<keyword evidence="2" id="KW-0378">Hydrolase</keyword>
<keyword evidence="2" id="KW-0121">Carboxypeptidase</keyword>
<dbReference type="Gene3D" id="3.40.710.10">
    <property type="entry name" value="DD-peptidase/beta-lactamase superfamily"/>
    <property type="match status" value="1"/>
</dbReference>
<dbReference type="InterPro" id="IPR012338">
    <property type="entry name" value="Beta-lactam/transpept-like"/>
</dbReference>
<dbReference type="RefSeq" id="WP_208047086.1">
    <property type="nucleotide sequence ID" value="NZ_JAGDYL010000049.1"/>
</dbReference>
<dbReference type="SUPFAM" id="SSF56601">
    <property type="entry name" value="beta-lactamase/transpeptidase-like"/>
    <property type="match status" value="1"/>
</dbReference>
<dbReference type="InterPro" id="IPR006311">
    <property type="entry name" value="TAT_signal"/>
</dbReference>
<evidence type="ECO:0000313" key="3">
    <source>
        <dbReference type="Proteomes" id="UP000664398"/>
    </source>
</evidence>
<dbReference type="GO" id="GO:0009002">
    <property type="term" value="F:serine-type D-Ala-D-Ala carboxypeptidase activity"/>
    <property type="evidence" value="ECO:0007669"/>
    <property type="project" value="InterPro"/>
</dbReference>
<gene>
    <name evidence="2" type="ORF">J4H91_15160</name>
</gene>
<feature type="domain" description="Peptidase S11 D-alanyl-D-alanine carboxypeptidase A N-terminal" evidence="1">
    <location>
        <begin position="89"/>
        <end position="280"/>
    </location>
</feature>
<keyword evidence="2" id="KW-0645">Protease</keyword>
<evidence type="ECO:0000313" key="2">
    <source>
        <dbReference type="EMBL" id="MBO1806636.1"/>
    </source>
</evidence>
<evidence type="ECO:0000259" key="1">
    <source>
        <dbReference type="Pfam" id="PF00768"/>
    </source>
</evidence>
<proteinExistence type="predicted"/>
<protein>
    <submittedName>
        <fullName evidence="2">D-alanyl-D-alanine carboxypeptidase</fullName>
    </submittedName>
</protein>
<dbReference type="EMBL" id="JAGDYL010000049">
    <property type="protein sequence ID" value="MBO1806636.1"/>
    <property type="molecule type" value="Genomic_DNA"/>
</dbReference>
<dbReference type="AlphaFoldDB" id="A0A939LY72"/>
<dbReference type="GO" id="GO:0006508">
    <property type="term" value="P:proteolysis"/>
    <property type="evidence" value="ECO:0007669"/>
    <property type="project" value="InterPro"/>
</dbReference>
<keyword evidence="3" id="KW-1185">Reference proteome</keyword>
<name>A0A939LY72_9MICO</name>
<sequence>MNTSEDPSPTRRRRRRALTATLLTVALALAAAGYTLTAANATLPEPRIEAASEAARTVAPDPAAAQAAVDARELPTAIGWAEDEEVWSNDDNAYPLGSITKLITVLVCMDAKPLEPGAEGETYVWTAEDAARTDEYLAVDGVAYSIPVGTELTQRDMLKFIFLPSANDYAHAYALWTFGSNEAYLAAFEAWKQRHGLESISLVEPTGMTPDDRASAADLVRVARLALQNPTIAEFNGMQTAEMPWGIGTIENSNPLLGVMPGVIGTKTGTIFSSYNLIVSQRVDVGGREAVNIAVTLARPSKTARADSGREMLEAMAALPQQVEIVAEGEEVGTAVTADGQRVRLVTSAGASATLLPGEAAEVEARLADRLRAGDAGAEAGVLLVSSPAGEQEIPVVTDAAIVEPELWWRLTNPGTLFG</sequence>
<organism evidence="2 3">
    <name type="scientific">Leucobacter ruminantium</name>
    <dbReference type="NCBI Taxonomy" id="1289170"/>
    <lineage>
        <taxon>Bacteria</taxon>
        <taxon>Bacillati</taxon>
        <taxon>Actinomycetota</taxon>
        <taxon>Actinomycetes</taxon>
        <taxon>Micrococcales</taxon>
        <taxon>Microbacteriaceae</taxon>
        <taxon>Leucobacter</taxon>
    </lineage>
</organism>